<feature type="signal peptide" evidence="6">
    <location>
        <begin position="1"/>
        <end position="22"/>
    </location>
</feature>
<feature type="domain" description="Laminin N-terminal" evidence="7">
    <location>
        <begin position="43"/>
        <end position="289"/>
    </location>
</feature>
<accession>A0A158R5V7</accession>
<protein>
    <submittedName>
        <fullName evidence="9">Laminin N-terminal domain-containing protein</fullName>
    </submittedName>
</protein>
<dbReference type="SMART" id="SM00180">
    <property type="entry name" value="EGF_Lam"/>
    <property type="match status" value="1"/>
</dbReference>
<dbReference type="SUPFAM" id="SSF49785">
    <property type="entry name" value="Galactose-binding domain-like"/>
    <property type="match status" value="1"/>
</dbReference>
<keyword evidence="2" id="KW-0677">Repeat</keyword>
<evidence type="ECO:0000256" key="4">
    <source>
        <dbReference type="ARBA" id="ARBA00023180"/>
    </source>
</evidence>
<keyword evidence="8" id="KW-1185">Reference proteome</keyword>
<evidence type="ECO:0000256" key="6">
    <source>
        <dbReference type="SAM" id="SignalP"/>
    </source>
</evidence>
<proteinExistence type="predicted"/>
<keyword evidence="5" id="KW-0424">Laminin EGF-like domain</keyword>
<dbReference type="GO" id="GO:0016358">
    <property type="term" value="P:dendrite development"/>
    <property type="evidence" value="ECO:0007669"/>
    <property type="project" value="TreeGrafter"/>
</dbReference>
<dbReference type="InterPro" id="IPR008211">
    <property type="entry name" value="Laminin_N"/>
</dbReference>
<dbReference type="SMART" id="SM00136">
    <property type="entry name" value="LamNT"/>
    <property type="match status" value="1"/>
</dbReference>
<feature type="chain" id="PRO_5007631573" evidence="6">
    <location>
        <begin position="23"/>
        <end position="361"/>
    </location>
</feature>
<dbReference type="PROSITE" id="PS51117">
    <property type="entry name" value="LAMININ_NTER"/>
    <property type="match status" value="1"/>
</dbReference>
<dbReference type="InterPro" id="IPR000742">
    <property type="entry name" value="EGF"/>
</dbReference>
<evidence type="ECO:0000313" key="8">
    <source>
        <dbReference type="Proteomes" id="UP000046393"/>
    </source>
</evidence>
<dbReference type="Proteomes" id="UP000046393">
    <property type="component" value="Unplaced"/>
</dbReference>
<organism evidence="8 9">
    <name type="scientific">Syphacia muris</name>
    <dbReference type="NCBI Taxonomy" id="451379"/>
    <lineage>
        <taxon>Eukaryota</taxon>
        <taxon>Metazoa</taxon>
        <taxon>Ecdysozoa</taxon>
        <taxon>Nematoda</taxon>
        <taxon>Chromadorea</taxon>
        <taxon>Rhabditida</taxon>
        <taxon>Spirurina</taxon>
        <taxon>Oxyuridomorpha</taxon>
        <taxon>Oxyuroidea</taxon>
        <taxon>Oxyuridae</taxon>
        <taxon>Syphacia</taxon>
    </lineage>
</organism>
<evidence type="ECO:0000256" key="1">
    <source>
        <dbReference type="ARBA" id="ARBA00022729"/>
    </source>
</evidence>
<dbReference type="STRING" id="451379.A0A158R5V7"/>
<dbReference type="WBParaSite" id="SMUV_0000835301-mRNA-1">
    <property type="protein sequence ID" value="SMUV_0000835301-mRNA-1"/>
    <property type="gene ID" value="SMUV_0000835301"/>
</dbReference>
<evidence type="ECO:0000256" key="2">
    <source>
        <dbReference type="ARBA" id="ARBA00022737"/>
    </source>
</evidence>
<evidence type="ECO:0000259" key="7">
    <source>
        <dbReference type="PROSITE" id="PS51117"/>
    </source>
</evidence>
<dbReference type="InterPro" id="IPR008979">
    <property type="entry name" value="Galactose-bd-like_sf"/>
</dbReference>
<dbReference type="AlphaFoldDB" id="A0A158R5V7"/>
<dbReference type="PANTHER" id="PTHR10574">
    <property type="entry name" value="NETRIN/LAMININ-RELATED"/>
    <property type="match status" value="1"/>
</dbReference>
<dbReference type="Pfam" id="PF24973">
    <property type="entry name" value="EGF_LMN_ATRN"/>
    <property type="match status" value="1"/>
</dbReference>
<dbReference type="PROSITE" id="PS00022">
    <property type="entry name" value="EGF_1"/>
    <property type="match status" value="1"/>
</dbReference>
<keyword evidence="3" id="KW-1015">Disulfide bond</keyword>
<dbReference type="GO" id="GO:0005604">
    <property type="term" value="C:basement membrane"/>
    <property type="evidence" value="ECO:0007669"/>
    <property type="project" value="TreeGrafter"/>
</dbReference>
<dbReference type="PANTHER" id="PTHR10574:SF365">
    <property type="entry name" value="NETRIN-A-RELATED"/>
    <property type="match status" value="1"/>
</dbReference>
<dbReference type="Gene3D" id="2.60.120.260">
    <property type="entry name" value="Galactose-binding domain-like"/>
    <property type="match status" value="1"/>
</dbReference>
<evidence type="ECO:0000256" key="5">
    <source>
        <dbReference type="ARBA" id="ARBA00023292"/>
    </source>
</evidence>
<name>A0A158R5V7_9BILA</name>
<dbReference type="GO" id="GO:0009888">
    <property type="term" value="P:tissue development"/>
    <property type="evidence" value="ECO:0007669"/>
    <property type="project" value="TreeGrafter"/>
</dbReference>
<dbReference type="InterPro" id="IPR056863">
    <property type="entry name" value="LMN_ATRN_NET-like_EGF"/>
</dbReference>
<dbReference type="CDD" id="cd00055">
    <property type="entry name" value="EGF_Lam"/>
    <property type="match status" value="1"/>
</dbReference>
<evidence type="ECO:0000256" key="3">
    <source>
        <dbReference type="ARBA" id="ARBA00023157"/>
    </source>
</evidence>
<evidence type="ECO:0000313" key="9">
    <source>
        <dbReference type="WBParaSite" id="SMUV_0000835301-mRNA-1"/>
    </source>
</evidence>
<dbReference type="InterPro" id="IPR050440">
    <property type="entry name" value="Laminin/Netrin_ECM"/>
</dbReference>
<dbReference type="SUPFAM" id="SSF57196">
    <property type="entry name" value="EGF/Laminin"/>
    <property type="match status" value="1"/>
</dbReference>
<reference evidence="9" key="1">
    <citation type="submission" date="2016-04" db="UniProtKB">
        <authorList>
            <consortium name="WormBaseParasite"/>
        </authorList>
    </citation>
    <scope>IDENTIFICATION</scope>
</reference>
<keyword evidence="1 6" id="KW-0732">Signal</keyword>
<dbReference type="InterPro" id="IPR002049">
    <property type="entry name" value="LE_dom"/>
</dbReference>
<dbReference type="Gene3D" id="2.170.300.10">
    <property type="entry name" value="Tie2 ligand-binding domain superfamily"/>
    <property type="match status" value="1"/>
</dbReference>
<dbReference type="GO" id="GO:0009887">
    <property type="term" value="P:animal organ morphogenesis"/>
    <property type="evidence" value="ECO:0007669"/>
    <property type="project" value="TreeGrafter"/>
</dbReference>
<sequence length="361" mass="40817">MHLRDTILTVLTICQFISPLNAAYYSQFSMQKLEHNPCYQNGRPVHCIPDFINAAFGKPVIASSTCGQYRPSRYCSIREQPNGVIKEWCDVCDSTVLSQSHPASLLTDLNNPQNLTCWVSEPSSDYPNNVTLTLSLGKKFEITYVSLQFCYQLADSMAIYKSMDYGKTWIPFQYYSSECWKFYGKRPNAAIQRNNEQEAICTRASSSPLATRVAFATLEGRPSAFQFAHSPILQDWVTATDIKIVFNRLNPNQAELYGLTNEVGVNATNLERIQTRYFYSLSDVAVGGRCKCNGHASRCIYDSMGNYVCDCQHNTAGSECERCKLFHFDRPWARGTIENANACVGNTIIPYYTSTEYKLIE</sequence>
<dbReference type="GO" id="GO:0008045">
    <property type="term" value="P:motor neuron axon guidance"/>
    <property type="evidence" value="ECO:0007669"/>
    <property type="project" value="TreeGrafter"/>
</dbReference>
<keyword evidence="4" id="KW-0325">Glycoprotein</keyword>
<dbReference type="Pfam" id="PF00055">
    <property type="entry name" value="Laminin_N"/>
    <property type="match status" value="1"/>
</dbReference>
<dbReference type="FunFam" id="2.60.120.260:FF:000098">
    <property type="entry name" value="Netrin-A, isoform B"/>
    <property type="match status" value="1"/>
</dbReference>